<dbReference type="EMBL" id="CAJNOU010000093">
    <property type="protein sequence ID" value="CAF0860645.1"/>
    <property type="molecule type" value="Genomic_DNA"/>
</dbReference>
<name>A0A813WUH4_9BILA</name>
<reference evidence="1" key="1">
    <citation type="submission" date="2021-02" db="EMBL/GenBank/DDBJ databases">
        <authorList>
            <person name="Nowell W R."/>
        </authorList>
    </citation>
    <scope>NUCLEOTIDE SEQUENCE</scope>
</reference>
<protein>
    <submittedName>
        <fullName evidence="1">Uncharacterized protein</fullName>
    </submittedName>
</protein>
<sequence>MHFEYRFQKKYQFNGQQQKKPIIKIKQRIVKKNKNKEDESKKEFQKDDKVRIQYVNQLNDLIDEIFAICIEMPQVPASCIVYLKKLKAVISSNTDESADETEFNQVMDQLQTFIKSMELNQEQMKVVEEIINGIKTIGYKILYDMAVMRNDMKNMKKCERELLDKLDQLTISHSTLQTVVLDLKNEFSKFKQNTGDKVLASVYAHLLQPVIDRIDEAFRIRNEQMRNTPSPTSYNIKDHYKPYVLRNIKYGLDIDDEPTQLVSNVIVEFDNAVSLSKMQMVELLIAKTTRNYSVHGFIEHFIDDLVFERYLDEITLIQHTPSSELIIDWN</sequence>
<dbReference type="AlphaFoldDB" id="A0A813WUH4"/>
<comment type="caution">
    <text evidence="1">The sequence shown here is derived from an EMBL/GenBank/DDBJ whole genome shotgun (WGS) entry which is preliminary data.</text>
</comment>
<organism evidence="1 2">
    <name type="scientific">Rotaria sordida</name>
    <dbReference type="NCBI Taxonomy" id="392033"/>
    <lineage>
        <taxon>Eukaryota</taxon>
        <taxon>Metazoa</taxon>
        <taxon>Spiralia</taxon>
        <taxon>Gnathifera</taxon>
        <taxon>Rotifera</taxon>
        <taxon>Eurotatoria</taxon>
        <taxon>Bdelloidea</taxon>
        <taxon>Philodinida</taxon>
        <taxon>Philodinidae</taxon>
        <taxon>Rotaria</taxon>
    </lineage>
</organism>
<evidence type="ECO:0000313" key="1">
    <source>
        <dbReference type="EMBL" id="CAF0860645.1"/>
    </source>
</evidence>
<proteinExistence type="predicted"/>
<gene>
    <name evidence="1" type="ORF">SEV965_LOCUS3598</name>
</gene>
<evidence type="ECO:0000313" key="2">
    <source>
        <dbReference type="Proteomes" id="UP000663889"/>
    </source>
</evidence>
<accession>A0A813WUH4</accession>
<dbReference type="Proteomes" id="UP000663889">
    <property type="component" value="Unassembled WGS sequence"/>
</dbReference>